<dbReference type="GeneID" id="62873603"/>
<dbReference type="KEGG" id="hsal:JMJ58_00725"/>
<name>A0A8T8E132_9EURY</name>
<sequence>MDEKERKIVRESYEYGQILGNVAASCYPDGDCVNLREEVHWQAKKLRDDPTEAAEIVPLDEYGIQQGVLDRVLGGEHRYEL</sequence>
<dbReference type="AlphaFoldDB" id="A0A8T8E132"/>
<gene>
    <name evidence="1" type="ORF">JMJ58_00725</name>
</gene>
<dbReference type="PROSITE" id="PS51257">
    <property type="entry name" value="PROKAR_LIPOPROTEIN"/>
    <property type="match status" value="1"/>
</dbReference>
<dbReference type="RefSeq" id="WP_204747982.1">
    <property type="nucleotide sequence ID" value="NZ_CP069188.1"/>
</dbReference>
<proteinExistence type="predicted"/>
<evidence type="ECO:0000313" key="1">
    <source>
        <dbReference type="EMBL" id="QRV15459.1"/>
    </source>
</evidence>
<reference evidence="1 2" key="1">
    <citation type="submission" date="2021-01" db="EMBL/GenBank/DDBJ databases">
        <title>Genome Sequence and Methylation Pattern of Haloterrigena salifodinae BOL5-1, An Extremely Halophilic Archaeon from a Bolivian Salt Mine.</title>
        <authorList>
            <person name="DasSarma P."/>
            <person name="Anton B.P."/>
            <person name="DasSarma S.L."/>
            <person name="von Ehrenheim H.A.L."/>
            <person name="Martinez F.L."/>
            <person name="Guzman D."/>
            <person name="Roberts R.J."/>
            <person name="DasSarma S."/>
        </authorList>
    </citation>
    <scope>NUCLEOTIDE SEQUENCE [LARGE SCALE GENOMIC DNA]</scope>
    <source>
        <strain evidence="1 2">BOL5-1</strain>
    </source>
</reference>
<dbReference type="Proteomes" id="UP000637819">
    <property type="component" value="Chromosome"/>
</dbReference>
<organism evidence="1 2">
    <name type="scientific">Haloterrigena salifodinae</name>
    <dbReference type="NCBI Taxonomy" id="2675099"/>
    <lineage>
        <taxon>Archaea</taxon>
        <taxon>Methanobacteriati</taxon>
        <taxon>Methanobacteriota</taxon>
        <taxon>Stenosarchaea group</taxon>
        <taxon>Halobacteria</taxon>
        <taxon>Halobacteriales</taxon>
        <taxon>Natrialbaceae</taxon>
        <taxon>Haloterrigena</taxon>
    </lineage>
</organism>
<accession>A0A8T8E132</accession>
<protein>
    <submittedName>
        <fullName evidence="1">Uncharacterized protein</fullName>
    </submittedName>
</protein>
<evidence type="ECO:0000313" key="2">
    <source>
        <dbReference type="Proteomes" id="UP000637819"/>
    </source>
</evidence>
<keyword evidence="2" id="KW-1185">Reference proteome</keyword>
<dbReference type="EMBL" id="CP069188">
    <property type="protein sequence ID" value="QRV15459.1"/>
    <property type="molecule type" value="Genomic_DNA"/>
</dbReference>